<dbReference type="Pfam" id="PF07398">
    <property type="entry name" value="MDMPI_C"/>
    <property type="match status" value="1"/>
</dbReference>
<organism evidence="3 4">
    <name type="scientific">Micromonospora coriariae</name>
    <dbReference type="NCBI Taxonomy" id="285665"/>
    <lineage>
        <taxon>Bacteria</taxon>
        <taxon>Bacillati</taxon>
        <taxon>Actinomycetota</taxon>
        <taxon>Actinomycetes</taxon>
        <taxon>Micromonosporales</taxon>
        <taxon>Micromonosporaceae</taxon>
        <taxon>Micromonospora</taxon>
    </lineage>
</organism>
<evidence type="ECO:0000259" key="1">
    <source>
        <dbReference type="Pfam" id="PF07398"/>
    </source>
</evidence>
<dbReference type="EMBL" id="LT607412">
    <property type="protein sequence ID" value="SCF01301.1"/>
    <property type="molecule type" value="Genomic_DNA"/>
</dbReference>
<dbReference type="InterPro" id="IPR010872">
    <property type="entry name" value="MDMPI_C-term_domain"/>
</dbReference>
<dbReference type="InterPro" id="IPR024344">
    <property type="entry name" value="MDMPI_metal-binding"/>
</dbReference>
<keyword evidence="4" id="KW-1185">Reference proteome</keyword>
<protein>
    <submittedName>
        <fullName evidence="3">Maleylpyruvate isomerase</fullName>
    </submittedName>
</protein>
<dbReference type="GO" id="GO:0046872">
    <property type="term" value="F:metal ion binding"/>
    <property type="evidence" value="ECO:0007669"/>
    <property type="project" value="InterPro"/>
</dbReference>
<proteinExistence type="predicted"/>
<dbReference type="InterPro" id="IPR036527">
    <property type="entry name" value="SCP2_sterol-bd_dom_sf"/>
</dbReference>
<dbReference type="Pfam" id="PF11716">
    <property type="entry name" value="MDMPI_N"/>
    <property type="match status" value="1"/>
</dbReference>
<dbReference type="SUPFAM" id="SSF109854">
    <property type="entry name" value="DinB/YfiT-like putative metalloenzymes"/>
    <property type="match status" value="1"/>
</dbReference>
<feature type="domain" description="MDMPI C-terminal" evidence="1">
    <location>
        <begin position="155"/>
        <end position="232"/>
    </location>
</feature>
<dbReference type="Gene3D" id="3.30.1050.20">
    <property type="match status" value="1"/>
</dbReference>
<dbReference type="RefSeq" id="WP_089019846.1">
    <property type="nucleotide sequence ID" value="NZ_LT607412.1"/>
</dbReference>
<evidence type="ECO:0000259" key="2">
    <source>
        <dbReference type="Pfam" id="PF11716"/>
    </source>
</evidence>
<gene>
    <name evidence="3" type="ORF">GA0070607_4404</name>
</gene>
<dbReference type="GO" id="GO:0016853">
    <property type="term" value="F:isomerase activity"/>
    <property type="evidence" value="ECO:0007669"/>
    <property type="project" value="UniProtKB-KW"/>
</dbReference>
<dbReference type="InterPro" id="IPR034660">
    <property type="entry name" value="DinB/YfiT-like"/>
</dbReference>
<reference evidence="4" key="1">
    <citation type="submission" date="2016-06" db="EMBL/GenBank/DDBJ databases">
        <authorList>
            <person name="Varghese N."/>
            <person name="Submissions Spin"/>
        </authorList>
    </citation>
    <scope>NUCLEOTIDE SEQUENCE [LARGE SCALE GENOMIC DNA]</scope>
    <source>
        <strain evidence="4">DSM 44875</strain>
    </source>
</reference>
<dbReference type="NCBIfam" id="TIGR03083">
    <property type="entry name" value="maleylpyruvate isomerase family mycothiol-dependent enzyme"/>
    <property type="match status" value="1"/>
</dbReference>
<evidence type="ECO:0000313" key="4">
    <source>
        <dbReference type="Proteomes" id="UP000198243"/>
    </source>
</evidence>
<feature type="domain" description="Mycothiol-dependent maleylpyruvate isomerase metal-binding" evidence="2">
    <location>
        <begin position="13"/>
        <end position="148"/>
    </location>
</feature>
<name>A0A1C4WZJ5_9ACTN</name>
<sequence>MTTDPLLLTGEVDDATSRLLRTAASFDGADLAAASLLPGWTRGHVLAHLARNADGFVNLLTAARTGEPLPMYASPEARTTDIEAGAGRPPGEHLDDLRRTADRFTEAVAAMPVEAWAATVQTRRGPWPAALLVWGRLREIEVHHLDLAADYRPADWSEAFAHRLLHDVAAHHGDRPAPPSMVLRFDGSRHELVIGERAGAPVVAGPAPDLAAWLIGRDGGGALAVTPDGLLPTPPEWI</sequence>
<dbReference type="Gene3D" id="1.20.120.450">
    <property type="entry name" value="dinb family like domain"/>
    <property type="match status" value="1"/>
</dbReference>
<evidence type="ECO:0000313" key="3">
    <source>
        <dbReference type="EMBL" id="SCF01301.1"/>
    </source>
</evidence>
<dbReference type="InterPro" id="IPR017517">
    <property type="entry name" value="Maleyloyr_isom"/>
</dbReference>
<keyword evidence="3" id="KW-0413">Isomerase</keyword>
<dbReference type="OrthoDB" id="5118203at2"/>
<keyword evidence="3" id="KW-0670">Pyruvate</keyword>
<dbReference type="AlphaFoldDB" id="A0A1C4WZJ5"/>
<dbReference type="Proteomes" id="UP000198243">
    <property type="component" value="Chromosome I"/>
</dbReference>
<dbReference type="SUPFAM" id="SSF55718">
    <property type="entry name" value="SCP-like"/>
    <property type="match status" value="1"/>
</dbReference>
<accession>A0A1C4WZJ5</accession>